<evidence type="ECO:0000313" key="1">
    <source>
        <dbReference type="EMBL" id="MBP0902385.1"/>
    </source>
</evidence>
<evidence type="ECO:0000313" key="2">
    <source>
        <dbReference type="Proteomes" id="UP000670776"/>
    </source>
</evidence>
<sequence length="45" mass="5201">MSRTKKKGWFVTLLVMVGVVILSIKNQDKIKEWAEKVPFLANLLK</sequence>
<dbReference type="Proteomes" id="UP000670776">
    <property type="component" value="Unassembled WGS sequence"/>
</dbReference>
<organism evidence="1 2">
    <name type="scientific">Mariniflexile gromovii</name>
    <dbReference type="NCBI Taxonomy" id="362523"/>
    <lineage>
        <taxon>Bacteria</taxon>
        <taxon>Pseudomonadati</taxon>
        <taxon>Bacteroidota</taxon>
        <taxon>Flavobacteriia</taxon>
        <taxon>Flavobacteriales</taxon>
        <taxon>Flavobacteriaceae</taxon>
        <taxon>Mariniflexile</taxon>
    </lineage>
</organism>
<gene>
    <name evidence="1" type="ORF">J8H85_00975</name>
</gene>
<accession>A0ABS4BP65</accession>
<protein>
    <submittedName>
        <fullName evidence="1">Uncharacterized protein</fullName>
    </submittedName>
</protein>
<dbReference type="RefSeq" id="WP_209651759.1">
    <property type="nucleotide sequence ID" value="NZ_JAGJCB010000001.1"/>
</dbReference>
<dbReference type="EMBL" id="JAGJCB010000001">
    <property type="protein sequence ID" value="MBP0902385.1"/>
    <property type="molecule type" value="Genomic_DNA"/>
</dbReference>
<keyword evidence="2" id="KW-1185">Reference proteome</keyword>
<proteinExistence type="predicted"/>
<comment type="caution">
    <text evidence="1">The sequence shown here is derived from an EMBL/GenBank/DDBJ whole genome shotgun (WGS) entry which is preliminary data.</text>
</comment>
<name>A0ABS4BP65_9FLAO</name>
<reference evidence="1 2" key="1">
    <citation type="submission" date="2021-04" db="EMBL/GenBank/DDBJ databases">
        <title>Mariniflexile gromovii gen. nov., sp. nov., a gliding bacterium isolated from the sea urchin Strongylocentrotus intermedius.</title>
        <authorList>
            <person name="Ko S."/>
            <person name="Le V."/>
            <person name="Ahn C.-Y."/>
            <person name="Oh H.-M."/>
        </authorList>
    </citation>
    <scope>NUCLEOTIDE SEQUENCE [LARGE SCALE GENOMIC DNA]</scope>
    <source>
        <strain evidence="1 2">KCTC 12570</strain>
    </source>
</reference>